<dbReference type="Proteomes" id="UP000325577">
    <property type="component" value="Linkage Group LG5"/>
</dbReference>
<proteinExistence type="predicted"/>
<evidence type="ECO:0000313" key="1">
    <source>
        <dbReference type="EMBL" id="KAA8521704.1"/>
    </source>
</evidence>
<name>A0A5J4ZUY7_9ASTE</name>
<dbReference type="AlphaFoldDB" id="A0A5J4ZUY7"/>
<sequence length="86" mass="9423">MADVVRLKEKLYNFKYQLCLKKLAKAFLDVDISGLDAKEVEADLEVGISSQGPVADALTEEVVAIEDIAKLLLPVVNYVKSTSELP</sequence>
<organism evidence="1 2">
    <name type="scientific">Nyssa sinensis</name>
    <dbReference type="NCBI Taxonomy" id="561372"/>
    <lineage>
        <taxon>Eukaryota</taxon>
        <taxon>Viridiplantae</taxon>
        <taxon>Streptophyta</taxon>
        <taxon>Embryophyta</taxon>
        <taxon>Tracheophyta</taxon>
        <taxon>Spermatophyta</taxon>
        <taxon>Magnoliopsida</taxon>
        <taxon>eudicotyledons</taxon>
        <taxon>Gunneridae</taxon>
        <taxon>Pentapetalae</taxon>
        <taxon>asterids</taxon>
        <taxon>Cornales</taxon>
        <taxon>Nyssaceae</taxon>
        <taxon>Nyssa</taxon>
    </lineage>
</organism>
<reference evidence="1 2" key="1">
    <citation type="submission" date="2019-09" db="EMBL/GenBank/DDBJ databases">
        <title>A chromosome-level genome assembly of the Chinese tupelo Nyssa sinensis.</title>
        <authorList>
            <person name="Yang X."/>
            <person name="Kang M."/>
            <person name="Yang Y."/>
            <person name="Xiong H."/>
            <person name="Wang M."/>
            <person name="Zhang Z."/>
            <person name="Wang Z."/>
            <person name="Wu H."/>
            <person name="Ma T."/>
            <person name="Liu J."/>
            <person name="Xi Z."/>
        </authorList>
    </citation>
    <scope>NUCLEOTIDE SEQUENCE [LARGE SCALE GENOMIC DNA]</scope>
    <source>
        <strain evidence="1">J267</strain>
        <tissue evidence="1">Leaf</tissue>
    </source>
</reference>
<evidence type="ECO:0000313" key="2">
    <source>
        <dbReference type="Proteomes" id="UP000325577"/>
    </source>
</evidence>
<accession>A0A5J4ZUY7</accession>
<keyword evidence="2" id="KW-1185">Reference proteome</keyword>
<gene>
    <name evidence="1" type="ORF">F0562_012377</name>
</gene>
<protein>
    <submittedName>
        <fullName evidence="1">Uncharacterized protein</fullName>
    </submittedName>
</protein>
<dbReference type="EMBL" id="CM018048">
    <property type="protein sequence ID" value="KAA8521704.1"/>
    <property type="molecule type" value="Genomic_DNA"/>
</dbReference>